<evidence type="ECO:0000313" key="1">
    <source>
        <dbReference type="EMBL" id="PNI65322.1"/>
    </source>
</evidence>
<protein>
    <submittedName>
        <fullName evidence="1">LTA4H isoform 2</fullName>
    </submittedName>
</protein>
<comment type="caution">
    <text evidence="1">The sequence shown here is derived from an EMBL/GenBank/DDBJ whole genome shotgun (WGS) entry which is preliminary data.</text>
</comment>
<dbReference type="SUPFAM" id="SSF63737">
    <property type="entry name" value="Leukotriene A4 hydrolase N-terminal domain"/>
    <property type="match status" value="1"/>
</dbReference>
<dbReference type="InterPro" id="IPR034015">
    <property type="entry name" value="M1_LTA4H"/>
</dbReference>
<evidence type="ECO:0000313" key="2">
    <source>
        <dbReference type="Proteomes" id="UP000236370"/>
    </source>
</evidence>
<dbReference type="PANTHER" id="PTHR45726:SF3">
    <property type="entry name" value="LEUKOTRIENE A-4 HYDROLASE"/>
    <property type="match status" value="1"/>
</dbReference>
<reference evidence="1 2" key="1">
    <citation type="submission" date="2017-12" db="EMBL/GenBank/DDBJ databases">
        <title>High-resolution comparative analysis of great ape genomes.</title>
        <authorList>
            <person name="Pollen A."/>
            <person name="Hastie A."/>
            <person name="Hormozdiari F."/>
            <person name="Dougherty M."/>
            <person name="Liu R."/>
            <person name="Chaisson M."/>
            <person name="Hoppe E."/>
            <person name="Hill C."/>
            <person name="Pang A."/>
            <person name="Hillier L."/>
            <person name="Baker C."/>
            <person name="Armstrong J."/>
            <person name="Shendure J."/>
            <person name="Paten B."/>
            <person name="Wilson R."/>
            <person name="Chao H."/>
            <person name="Schneider V."/>
            <person name="Ventura M."/>
            <person name="Kronenberg Z."/>
            <person name="Murali S."/>
            <person name="Gordon D."/>
            <person name="Cantsilieris S."/>
            <person name="Munson K."/>
            <person name="Nelson B."/>
            <person name="Raja A."/>
            <person name="Underwood J."/>
            <person name="Diekhans M."/>
            <person name="Fiddes I."/>
            <person name="Haussler D."/>
            <person name="Eichler E."/>
        </authorList>
    </citation>
    <scope>NUCLEOTIDE SEQUENCE [LARGE SCALE GENOMIC DNA]</scope>
    <source>
        <strain evidence="1">Yerkes chimp pedigree #C0471</strain>
    </source>
</reference>
<dbReference type="InterPro" id="IPR042097">
    <property type="entry name" value="Aminopeptidase_N-like_N_sf"/>
</dbReference>
<sequence length="132" mass="14478">MPEIVDTCSLASPASVCRTKHLHLRCSVDFTRRTLTGTAALTVQSQEDNLRSLVLDTKDLTIEKVVINGQEVKYALGERQSYKGSPMEISLPIALSNGSLLNRLLGRNTHISLVSARPSTAEQSFLVRTLLL</sequence>
<dbReference type="AlphaFoldDB" id="A0A2J8N0M8"/>
<dbReference type="Proteomes" id="UP000236370">
    <property type="component" value="Unassembled WGS sequence"/>
</dbReference>
<gene>
    <name evidence="1" type="ORF">CK820_G0016198</name>
</gene>
<organism evidence="1 2">
    <name type="scientific">Pan troglodytes</name>
    <name type="common">Chimpanzee</name>
    <dbReference type="NCBI Taxonomy" id="9598"/>
    <lineage>
        <taxon>Eukaryota</taxon>
        <taxon>Metazoa</taxon>
        <taxon>Chordata</taxon>
        <taxon>Craniata</taxon>
        <taxon>Vertebrata</taxon>
        <taxon>Euteleostomi</taxon>
        <taxon>Mammalia</taxon>
        <taxon>Eutheria</taxon>
        <taxon>Euarchontoglires</taxon>
        <taxon>Primates</taxon>
        <taxon>Haplorrhini</taxon>
        <taxon>Catarrhini</taxon>
        <taxon>Hominidae</taxon>
        <taxon>Pan</taxon>
    </lineage>
</organism>
<dbReference type="SMR" id="A0A2J8N0M8"/>
<proteinExistence type="predicted"/>
<dbReference type="EMBL" id="NBAG03000240">
    <property type="protein sequence ID" value="PNI65322.1"/>
    <property type="molecule type" value="Genomic_DNA"/>
</dbReference>
<accession>A0A2J8N0M8</accession>
<dbReference type="Gene3D" id="2.60.40.1730">
    <property type="entry name" value="tricorn interacting facor f3 domain"/>
    <property type="match status" value="1"/>
</dbReference>
<name>A0A2J8N0M8_PANTR</name>
<dbReference type="PANTHER" id="PTHR45726">
    <property type="entry name" value="LEUKOTRIENE A-4 HYDROLASE"/>
    <property type="match status" value="1"/>
</dbReference>